<dbReference type="GO" id="GO:0016787">
    <property type="term" value="F:hydrolase activity"/>
    <property type="evidence" value="ECO:0007669"/>
    <property type="project" value="UniProtKB-KW"/>
</dbReference>
<evidence type="ECO:0000313" key="3">
    <source>
        <dbReference type="Proteomes" id="UP000225108"/>
    </source>
</evidence>
<dbReference type="RefSeq" id="WP_099381789.1">
    <property type="nucleotide sequence ID" value="NZ_PEBD01000004.1"/>
</dbReference>
<dbReference type="SUPFAM" id="SSF54427">
    <property type="entry name" value="NTF2-like"/>
    <property type="match status" value="1"/>
</dbReference>
<comment type="caution">
    <text evidence="2">The sequence shown here is derived from an EMBL/GenBank/DDBJ whole genome shotgun (WGS) entry which is preliminary data.</text>
</comment>
<dbReference type="AlphaFoldDB" id="A0A2G3PSC0"/>
<dbReference type="EMBL" id="PEBD01000004">
    <property type="protein sequence ID" value="PHV68676.1"/>
    <property type="molecule type" value="Genomic_DNA"/>
</dbReference>
<protein>
    <submittedName>
        <fullName evidence="2">Limonene-1,2-epoxide hydrolase</fullName>
    </submittedName>
</protein>
<dbReference type="InterPro" id="IPR013100">
    <property type="entry name" value="LEH"/>
</dbReference>
<accession>A0A2G3PSC0</accession>
<gene>
    <name evidence="2" type="ORF">CSW57_05720</name>
</gene>
<keyword evidence="2" id="KW-0378">Hydrolase</keyword>
<sequence length="159" mass="17762">MTDDFDTETDRSEAEIARSFLELLALGDLDAAMELVHPDIDYTNVGVSTIRGKSRVAKVLRVMENPRAGFGVQFINVTTDGPVVLTERIDELTFGRFSMQFWVCGRFEIEDGLITVWRDYFDFFDMTKGVLRGLAAIAVPRVQRPLPKPTLTAIAPFGG</sequence>
<evidence type="ECO:0000313" key="2">
    <source>
        <dbReference type="EMBL" id="PHV68676.1"/>
    </source>
</evidence>
<proteinExistence type="predicted"/>
<evidence type="ECO:0000259" key="1">
    <source>
        <dbReference type="Pfam" id="PF07858"/>
    </source>
</evidence>
<dbReference type="Gene3D" id="3.10.450.50">
    <property type="match status" value="1"/>
</dbReference>
<dbReference type="Pfam" id="PF07858">
    <property type="entry name" value="LEH"/>
    <property type="match status" value="1"/>
</dbReference>
<name>A0A2G3PSC0_WILMA</name>
<dbReference type="Proteomes" id="UP000225108">
    <property type="component" value="Unassembled WGS sequence"/>
</dbReference>
<feature type="domain" description="Limonene-1,2-epoxide hydrolase" evidence="1">
    <location>
        <begin position="13"/>
        <end position="132"/>
    </location>
</feature>
<organism evidence="2 3">
    <name type="scientific">Williamsia marianensis</name>
    <dbReference type="NCBI Taxonomy" id="85044"/>
    <lineage>
        <taxon>Bacteria</taxon>
        <taxon>Bacillati</taxon>
        <taxon>Actinomycetota</taxon>
        <taxon>Actinomycetes</taxon>
        <taxon>Mycobacteriales</taxon>
        <taxon>Nocardiaceae</taxon>
        <taxon>Williamsia</taxon>
    </lineage>
</organism>
<dbReference type="InterPro" id="IPR032710">
    <property type="entry name" value="NTF2-like_dom_sf"/>
</dbReference>
<reference evidence="2 3" key="1">
    <citation type="submission" date="2017-10" db="EMBL/GenBank/DDBJ databases">
        <title>The draft genome sequence of Williamsia sp. BULT 1.1 isolated from the semi-arid grassland soils from South Africa.</title>
        <authorList>
            <person name="Kabwe M.H."/>
            <person name="Govender N."/>
            <person name="Mutseka Lunga P."/>
            <person name="Vikram S."/>
            <person name="Makhalanyane T.P."/>
        </authorList>
    </citation>
    <scope>NUCLEOTIDE SEQUENCE [LARGE SCALE GENOMIC DNA]</scope>
    <source>
        <strain evidence="2 3">BULT 1.1</strain>
    </source>
</reference>